<dbReference type="InterPro" id="IPR003746">
    <property type="entry name" value="DUF167"/>
</dbReference>
<proteinExistence type="inferred from homology"/>
<dbReference type="Proteomes" id="UP000637239">
    <property type="component" value="Chromosome 2"/>
</dbReference>
<keyword evidence="3" id="KW-1185">Reference proteome</keyword>
<dbReference type="KEGG" id="ache:ACHE_20535S"/>
<dbReference type="InterPro" id="IPR036591">
    <property type="entry name" value="YggU-like_sf"/>
</dbReference>
<protein>
    <recommendedName>
        <fullName evidence="4">YggU family protein</fullName>
    </recommendedName>
</protein>
<organism evidence="2 3">
    <name type="scientific">Aspergillus chevalieri</name>
    <name type="common">Eurotium chevalieri</name>
    <dbReference type="NCBI Taxonomy" id="182096"/>
    <lineage>
        <taxon>Eukaryota</taxon>
        <taxon>Fungi</taxon>
        <taxon>Dikarya</taxon>
        <taxon>Ascomycota</taxon>
        <taxon>Pezizomycotina</taxon>
        <taxon>Eurotiomycetes</taxon>
        <taxon>Eurotiomycetidae</taxon>
        <taxon>Eurotiales</taxon>
        <taxon>Aspergillaceae</taxon>
        <taxon>Aspergillus</taxon>
        <taxon>Aspergillus subgen. Aspergillus</taxon>
    </lineage>
</organism>
<dbReference type="Gene3D" id="3.30.1200.10">
    <property type="entry name" value="YggU-like"/>
    <property type="match status" value="1"/>
</dbReference>
<evidence type="ECO:0008006" key="4">
    <source>
        <dbReference type="Google" id="ProtNLM"/>
    </source>
</evidence>
<dbReference type="PANTHER" id="PTHR13420:SF7">
    <property type="entry name" value="UPF0235 PROTEIN C15ORF40"/>
    <property type="match status" value="1"/>
</dbReference>
<dbReference type="GeneID" id="66979436"/>
<dbReference type="GO" id="GO:0005737">
    <property type="term" value="C:cytoplasm"/>
    <property type="evidence" value="ECO:0007669"/>
    <property type="project" value="TreeGrafter"/>
</dbReference>
<dbReference type="RefSeq" id="XP_043133599.1">
    <property type="nucleotide sequence ID" value="XM_043284848.1"/>
</dbReference>
<reference evidence="2" key="1">
    <citation type="submission" date="2021-01" db="EMBL/GenBank/DDBJ databases">
        <authorList>
            <consortium name="Aspergillus chevalieri M1 genome sequencing consortium"/>
            <person name="Kazuki M."/>
            <person name="Futagami T."/>
        </authorList>
    </citation>
    <scope>NUCLEOTIDE SEQUENCE</scope>
    <source>
        <strain evidence="2">M1</strain>
    </source>
</reference>
<dbReference type="HAMAP" id="MF_00634">
    <property type="entry name" value="UPF0235"/>
    <property type="match status" value="1"/>
</dbReference>
<dbReference type="SMART" id="SM01152">
    <property type="entry name" value="DUF167"/>
    <property type="match status" value="1"/>
</dbReference>
<dbReference type="Pfam" id="PF02594">
    <property type="entry name" value="DUF167"/>
    <property type="match status" value="1"/>
</dbReference>
<accession>A0A7R7VHZ8</accession>
<sequence length="133" mass="14756">MLRLLPQSLPKSASKLTPLYTLYLSCNTKPGARRPLPANASGTITAMRDDKVDVSVSAPPKDGEANTAVRRVFAKVFNTAPSNVEVIRGEKSREKVLRIEDLVLDFGRRELSGEERIEEGLRIVKGKLREHCL</sequence>
<evidence type="ECO:0000313" key="2">
    <source>
        <dbReference type="EMBL" id="BCR85077.1"/>
    </source>
</evidence>
<dbReference type="PANTHER" id="PTHR13420">
    <property type="entry name" value="UPF0235 PROTEIN C15ORF40"/>
    <property type="match status" value="1"/>
</dbReference>
<evidence type="ECO:0000313" key="3">
    <source>
        <dbReference type="Proteomes" id="UP000637239"/>
    </source>
</evidence>
<dbReference type="NCBIfam" id="TIGR00251">
    <property type="entry name" value="DUF167 family protein"/>
    <property type="match status" value="1"/>
</dbReference>
<gene>
    <name evidence="2" type="ORF">ACHE_20535S</name>
</gene>
<dbReference type="EMBL" id="AP024417">
    <property type="protein sequence ID" value="BCR85077.1"/>
    <property type="molecule type" value="Genomic_DNA"/>
</dbReference>
<evidence type="ECO:0000256" key="1">
    <source>
        <dbReference type="ARBA" id="ARBA00010364"/>
    </source>
</evidence>
<comment type="similarity">
    <text evidence="1">Belongs to the UPF0235 family.</text>
</comment>
<dbReference type="SUPFAM" id="SSF69786">
    <property type="entry name" value="YggU-like"/>
    <property type="match status" value="1"/>
</dbReference>
<name>A0A7R7VHZ8_ASPCH</name>
<dbReference type="AlphaFoldDB" id="A0A7R7VHZ8"/>
<reference evidence="2" key="2">
    <citation type="submission" date="2021-02" db="EMBL/GenBank/DDBJ databases">
        <title>Aspergillus chevalieri M1 genome sequence.</title>
        <authorList>
            <person name="Kadooka C."/>
            <person name="Mori K."/>
            <person name="Futagami T."/>
        </authorList>
    </citation>
    <scope>NUCLEOTIDE SEQUENCE</scope>
    <source>
        <strain evidence="2">M1</strain>
    </source>
</reference>